<dbReference type="InterPro" id="IPR036638">
    <property type="entry name" value="HLH_DNA-bd_sf"/>
</dbReference>
<dbReference type="EMBL" id="OU466863">
    <property type="protein sequence ID" value="CAH2079187.1"/>
    <property type="molecule type" value="Genomic_DNA"/>
</dbReference>
<dbReference type="PANTHER" id="PTHR46133:SF9">
    <property type="entry name" value="TRANSCRIPTION FACTOR BHLH104"/>
    <property type="match status" value="1"/>
</dbReference>
<keyword evidence="10" id="KW-1185">Reference proteome</keyword>
<evidence type="ECO:0000256" key="5">
    <source>
        <dbReference type="ARBA" id="ARBA00023242"/>
    </source>
</evidence>
<dbReference type="Pfam" id="PF00010">
    <property type="entry name" value="HLH"/>
    <property type="match status" value="1"/>
</dbReference>
<accession>A0AAU9T2S0</accession>
<dbReference type="SMART" id="SM00353">
    <property type="entry name" value="HLH"/>
    <property type="match status" value="1"/>
</dbReference>
<evidence type="ECO:0000256" key="2">
    <source>
        <dbReference type="ARBA" id="ARBA00023015"/>
    </source>
</evidence>
<dbReference type="PANTHER" id="PTHR46133">
    <property type="entry name" value="BHLH TRANSCRIPTION FACTOR"/>
    <property type="match status" value="1"/>
</dbReference>
<sequence>MYPSLDDDFVADLFCFDQSNGAELDDYTQFGVNLQPDQVDTFPDFGSYGVNLQQEPEEIFTVESQLDLASFSGVLQQEQEQVRVVEGQQNDCGIVQEEEVDINSGSSGGPVKQEQEHLDDDCSRKRRRTGSCVRPGGSKACRERLRREKLNERFMDLSSVLEPGRSPKTDKPAILDDAIRVLNQLRDEAHELEETNQKLLDEIKSLKAEKNELREEKLALKAEKEKTEQQLKAVMVPSSGFMPQIQAAAFSQNKMAVYPSYGYMPMWHYLPQSVRDTSRDQELRPPAA</sequence>
<dbReference type="SUPFAM" id="SSF47459">
    <property type="entry name" value="HLH, helix-loop-helix DNA-binding domain"/>
    <property type="match status" value="1"/>
</dbReference>
<dbReference type="GO" id="GO:0005634">
    <property type="term" value="C:nucleus"/>
    <property type="evidence" value="ECO:0007669"/>
    <property type="project" value="UniProtKB-SubCell"/>
</dbReference>
<organism evidence="9 10">
    <name type="scientific">Thlaspi arvense</name>
    <name type="common">Field penny-cress</name>
    <dbReference type="NCBI Taxonomy" id="13288"/>
    <lineage>
        <taxon>Eukaryota</taxon>
        <taxon>Viridiplantae</taxon>
        <taxon>Streptophyta</taxon>
        <taxon>Embryophyta</taxon>
        <taxon>Tracheophyta</taxon>
        <taxon>Spermatophyta</taxon>
        <taxon>Magnoliopsida</taxon>
        <taxon>eudicotyledons</taxon>
        <taxon>Gunneridae</taxon>
        <taxon>Pentapetalae</taxon>
        <taxon>rosids</taxon>
        <taxon>malvids</taxon>
        <taxon>Brassicales</taxon>
        <taxon>Brassicaceae</taxon>
        <taxon>Thlaspideae</taxon>
        <taxon>Thlaspi</taxon>
    </lineage>
</organism>
<keyword evidence="6" id="KW-0175">Coiled coil</keyword>
<dbReference type="Proteomes" id="UP000836841">
    <property type="component" value="Chromosome 7"/>
</dbReference>
<dbReference type="AlphaFoldDB" id="A0AAU9T2S0"/>
<dbReference type="InterPro" id="IPR044818">
    <property type="entry name" value="ILR3-like"/>
</dbReference>
<keyword evidence="5" id="KW-0539">Nucleus</keyword>
<keyword evidence="3" id="KW-0238">DNA-binding</keyword>
<gene>
    <name evidence="9" type="ORF">TAV2_LOCUS25848</name>
</gene>
<dbReference type="Gene3D" id="4.10.280.10">
    <property type="entry name" value="Helix-loop-helix DNA-binding domain"/>
    <property type="match status" value="1"/>
</dbReference>
<evidence type="ECO:0000256" key="7">
    <source>
        <dbReference type="SAM" id="MobiDB-lite"/>
    </source>
</evidence>
<dbReference type="GO" id="GO:0003677">
    <property type="term" value="F:DNA binding"/>
    <property type="evidence" value="ECO:0007669"/>
    <property type="project" value="UniProtKB-KW"/>
</dbReference>
<dbReference type="PROSITE" id="PS50888">
    <property type="entry name" value="BHLH"/>
    <property type="match status" value="1"/>
</dbReference>
<keyword evidence="2" id="KW-0805">Transcription regulation</keyword>
<dbReference type="InterPro" id="IPR011598">
    <property type="entry name" value="bHLH_dom"/>
</dbReference>
<name>A0AAU9T2S0_THLAR</name>
<keyword evidence="4" id="KW-0804">Transcription</keyword>
<evidence type="ECO:0000256" key="6">
    <source>
        <dbReference type="SAM" id="Coils"/>
    </source>
</evidence>
<protein>
    <recommendedName>
        <fullName evidence="8">BHLH domain-containing protein</fullName>
    </recommendedName>
</protein>
<dbReference type="GO" id="GO:0046983">
    <property type="term" value="F:protein dimerization activity"/>
    <property type="evidence" value="ECO:0007669"/>
    <property type="project" value="InterPro"/>
</dbReference>
<reference evidence="9 10" key="1">
    <citation type="submission" date="2022-03" db="EMBL/GenBank/DDBJ databases">
        <authorList>
            <person name="Nunn A."/>
            <person name="Chopra R."/>
            <person name="Nunn A."/>
            <person name="Contreras Garrido A."/>
        </authorList>
    </citation>
    <scope>NUCLEOTIDE SEQUENCE [LARGE SCALE GENOMIC DNA]</scope>
</reference>
<evidence type="ECO:0000256" key="3">
    <source>
        <dbReference type="ARBA" id="ARBA00023125"/>
    </source>
</evidence>
<dbReference type="GO" id="GO:0003700">
    <property type="term" value="F:DNA-binding transcription factor activity"/>
    <property type="evidence" value="ECO:0007669"/>
    <property type="project" value="InterPro"/>
</dbReference>
<evidence type="ECO:0000256" key="1">
    <source>
        <dbReference type="ARBA" id="ARBA00004123"/>
    </source>
</evidence>
<feature type="compositionally biased region" description="Basic and acidic residues" evidence="7">
    <location>
        <begin position="113"/>
        <end position="123"/>
    </location>
</feature>
<dbReference type="FunFam" id="4.10.280.10:FF:000165">
    <property type="entry name" value="Transcription factor bHLH104"/>
    <property type="match status" value="1"/>
</dbReference>
<comment type="subcellular location">
    <subcellularLocation>
        <location evidence="1">Nucleus</location>
    </subcellularLocation>
</comment>
<feature type="domain" description="BHLH" evidence="8">
    <location>
        <begin position="134"/>
        <end position="185"/>
    </location>
</feature>
<evidence type="ECO:0000256" key="4">
    <source>
        <dbReference type="ARBA" id="ARBA00023163"/>
    </source>
</evidence>
<feature type="region of interest" description="Disordered" evidence="7">
    <location>
        <begin position="101"/>
        <end position="138"/>
    </location>
</feature>
<proteinExistence type="predicted"/>
<feature type="coiled-coil region" evidence="6">
    <location>
        <begin position="175"/>
        <end position="230"/>
    </location>
</feature>
<dbReference type="GO" id="GO:0006879">
    <property type="term" value="P:intracellular iron ion homeostasis"/>
    <property type="evidence" value="ECO:0007669"/>
    <property type="project" value="InterPro"/>
</dbReference>
<evidence type="ECO:0000313" key="9">
    <source>
        <dbReference type="EMBL" id="CAH2079187.1"/>
    </source>
</evidence>
<evidence type="ECO:0000259" key="8">
    <source>
        <dbReference type="PROSITE" id="PS50888"/>
    </source>
</evidence>
<evidence type="ECO:0000313" key="10">
    <source>
        <dbReference type="Proteomes" id="UP000836841"/>
    </source>
</evidence>
<dbReference type="CDD" id="cd11446">
    <property type="entry name" value="bHLH_AtILR3_like"/>
    <property type="match status" value="1"/>
</dbReference>